<keyword evidence="1" id="KW-0106">Calcium</keyword>
<reference evidence="4" key="2">
    <citation type="submission" date="2016-06" db="UniProtKB">
        <authorList>
            <consortium name="WormBaseParasite"/>
        </authorList>
    </citation>
    <scope>IDENTIFICATION</scope>
</reference>
<dbReference type="InterPro" id="IPR002048">
    <property type="entry name" value="EF_hand_dom"/>
</dbReference>
<keyword evidence="3" id="KW-1185">Reference proteome</keyword>
<reference evidence="3" key="1">
    <citation type="submission" date="2014-05" db="EMBL/GenBank/DDBJ databases">
        <title>The genome and life-stage specific transcriptomes of Globodera pallida elucidate key aspects of plant parasitism by a cyst nematode.</title>
        <authorList>
            <person name="Cotton J.A."/>
            <person name="Lilley C.J."/>
            <person name="Jones L.M."/>
            <person name="Kikuchi T."/>
            <person name="Reid A.J."/>
            <person name="Thorpe P."/>
            <person name="Tsai I.J."/>
            <person name="Beasley H."/>
            <person name="Blok V."/>
            <person name="Cock P.J.A."/>
            <person name="Van den Akker S.E."/>
            <person name="Holroyd N."/>
            <person name="Hunt M."/>
            <person name="Mantelin S."/>
            <person name="Naghra H."/>
            <person name="Pain A."/>
            <person name="Palomares-Rius J.E."/>
            <person name="Zarowiecki M."/>
            <person name="Berriman M."/>
            <person name="Jones J.T."/>
            <person name="Urwin P.E."/>
        </authorList>
    </citation>
    <scope>NUCLEOTIDE SEQUENCE [LARGE SCALE GENOMIC DNA]</scope>
    <source>
        <strain evidence="3">Lindley</strain>
    </source>
</reference>
<evidence type="ECO:0000259" key="2">
    <source>
        <dbReference type="PROSITE" id="PS50222"/>
    </source>
</evidence>
<protein>
    <submittedName>
        <fullName evidence="4">EF-hand domain-containing protein</fullName>
    </submittedName>
</protein>
<dbReference type="PROSITE" id="PS50222">
    <property type="entry name" value="EF_HAND_2"/>
    <property type="match status" value="1"/>
</dbReference>
<evidence type="ECO:0000256" key="1">
    <source>
        <dbReference type="ARBA" id="ARBA00022837"/>
    </source>
</evidence>
<proteinExistence type="predicted"/>
<dbReference type="WBParaSite" id="GPLIN_000393600">
    <property type="protein sequence ID" value="GPLIN_000393600"/>
    <property type="gene ID" value="GPLIN_000393600"/>
</dbReference>
<dbReference type="GO" id="GO:0005509">
    <property type="term" value="F:calcium ion binding"/>
    <property type="evidence" value="ECO:0007669"/>
    <property type="project" value="InterPro"/>
</dbReference>
<organism evidence="3 4">
    <name type="scientific">Globodera pallida</name>
    <name type="common">Potato cyst nematode worm</name>
    <name type="synonym">Heterodera pallida</name>
    <dbReference type="NCBI Taxonomy" id="36090"/>
    <lineage>
        <taxon>Eukaryota</taxon>
        <taxon>Metazoa</taxon>
        <taxon>Ecdysozoa</taxon>
        <taxon>Nematoda</taxon>
        <taxon>Chromadorea</taxon>
        <taxon>Rhabditida</taxon>
        <taxon>Tylenchina</taxon>
        <taxon>Tylenchomorpha</taxon>
        <taxon>Tylenchoidea</taxon>
        <taxon>Heteroderidae</taxon>
        <taxon>Heteroderinae</taxon>
        <taxon>Globodera</taxon>
    </lineage>
</organism>
<evidence type="ECO:0000313" key="3">
    <source>
        <dbReference type="Proteomes" id="UP000050741"/>
    </source>
</evidence>
<dbReference type="SUPFAM" id="SSF47473">
    <property type="entry name" value="EF-hand"/>
    <property type="match status" value="1"/>
</dbReference>
<dbReference type="AlphaFoldDB" id="A0A183BTK0"/>
<name>A0A183BTK0_GLOPA</name>
<sequence length="83" mass="9126">MVIVLPMGIGANFGDQVDVHNEQIASWTAIHHTHNEEGELDGPPPQPISDGEVEKAVDDIMKEIDLNGDGLIDYSEYLNKVQD</sequence>
<evidence type="ECO:0000313" key="4">
    <source>
        <dbReference type="WBParaSite" id="GPLIN_000393600"/>
    </source>
</evidence>
<dbReference type="PROSITE" id="PS00018">
    <property type="entry name" value="EF_HAND_1"/>
    <property type="match status" value="1"/>
</dbReference>
<dbReference type="Gene3D" id="1.10.238.10">
    <property type="entry name" value="EF-hand"/>
    <property type="match status" value="1"/>
</dbReference>
<accession>A0A183BTK0</accession>
<dbReference type="InterPro" id="IPR018247">
    <property type="entry name" value="EF_Hand_1_Ca_BS"/>
</dbReference>
<dbReference type="InterPro" id="IPR011992">
    <property type="entry name" value="EF-hand-dom_pair"/>
</dbReference>
<feature type="domain" description="EF-hand" evidence="2">
    <location>
        <begin position="52"/>
        <end position="83"/>
    </location>
</feature>
<dbReference type="Proteomes" id="UP000050741">
    <property type="component" value="Unassembled WGS sequence"/>
</dbReference>